<dbReference type="AlphaFoldDB" id="A0A5N1GV73"/>
<evidence type="ECO:0000313" key="7">
    <source>
        <dbReference type="Proteomes" id="UP000327148"/>
    </source>
</evidence>
<reference evidence="6 7" key="1">
    <citation type="submission" date="2019-09" db="EMBL/GenBank/DDBJ databases">
        <title>Draft genome sequence assemblies of isolates from the urinary tract.</title>
        <authorList>
            <person name="Mores C.R."/>
            <person name="Putonti C."/>
            <person name="Wolfe A.J."/>
        </authorList>
    </citation>
    <scope>NUCLEOTIDE SEQUENCE [LARGE SCALE GENOMIC DNA]</scope>
    <source>
        <strain evidence="6 7">UMB623</strain>
    </source>
</reference>
<evidence type="ECO:0000256" key="1">
    <source>
        <dbReference type="ARBA" id="ARBA00009232"/>
    </source>
</evidence>
<protein>
    <recommendedName>
        <fullName evidence="5">Putative 3-methyladenine DNA glycosylase</fullName>
        <ecNumber evidence="5">3.2.2.-</ecNumber>
    </recommendedName>
</protein>
<dbReference type="PANTHER" id="PTHR10429">
    <property type="entry name" value="DNA-3-METHYLADENINE GLYCOSYLASE"/>
    <property type="match status" value="1"/>
</dbReference>
<dbReference type="Proteomes" id="UP000327148">
    <property type="component" value="Unassembled WGS sequence"/>
</dbReference>
<comment type="similarity">
    <text evidence="1 5">Belongs to the DNA glycosylase MPG family.</text>
</comment>
<proteinExistence type="inferred from homology"/>
<keyword evidence="4 5" id="KW-0234">DNA repair</keyword>
<dbReference type="STRING" id="119206.AWM72_07515"/>
<evidence type="ECO:0000256" key="5">
    <source>
        <dbReference type="HAMAP-Rule" id="MF_00527"/>
    </source>
</evidence>
<dbReference type="NCBIfam" id="TIGR00567">
    <property type="entry name" value="3mg"/>
    <property type="match status" value="1"/>
</dbReference>
<dbReference type="EMBL" id="VYWO01000001">
    <property type="protein sequence ID" value="KAA9302480.1"/>
    <property type="molecule type" value="Genomic_DNA"/>
</dbReference>
<gene>
    <name evidence="6" type="ORF">F6I03_02600</name>
</gene>
<dbReference type="InterPro" id="IPR003180">
    <property type="entry name" value="MPG"/>
</dbReference>
<evidence type="ECO:0000256" key="3">
    <source>
        <dbReference type="ARBA" id="ARBA00022801"/>
    </source>
</evidence>
<name>A0A5N1GV73_9LACT</name>
<dbReference type="OrthoDB" id="9794313at2"/>
<dbReference type="EC" id="3.2.2.-" evidence="5"/>
<dbReference type="HAMAP" id="MF_00527">
    <property type="entry name" value="3MGH"/>
    <property type="match status" value="1"/>
</dbReference>
<dbReference type="FunFam" id="3.10.300.10:FF:000001">
    <property type="entry name" value="Putative 3-methyladenine DNA glycosylase"/>
    <property type="match status" value="1"/>
</dbReference>
<dbReference type="GO" id="GO:0003677">
    <property type="term" value="F:DNA binding"/>
    <property type="evidence" value="ECO:0007669"/>
    <property type="project" value="InterPro"/>
</dbReference>
<comment type="caution">
    <text evidence="6">The sequence shown here is derived from an EMBL/GenBank/DDBJ whole genome shotgun (WGS) entry which is preliminary data.</text>
</comment>
<dbReference type="PANTHER" id="PTHR10429:SF0">
    <property type="entry name" value="DNA-3-METHYLADENINE GLYCOSYLASE"/>
    <property type="match status" value="1"/>
</dbReference>
<dbReference type="CDD" id="cd00540">
    <property type="entry name" value="AAG"/>
    <property type="match status" value="1"/>
</dbReference>
<keyword evidence="3 5" id="KW-0378">Hydrolase</keyword>
<dbReference type="InterPro" id="IPR011034">
    <property type="entry name" value="Formyl_transferase-like_C_sf"/>
</dbReference>
<evidence type="ECO:0000256" key="2">
    <source>
        <dbReference type="ARBA" id="ARBA00022763"/>
    </source>
</evidence>
<dbReference type="InterPro" id="IPR036995">
    <property type="entry name" value="MPG_sf"/>
</dbReference>
<dbReference type="Pfam" id="PF02245">
    <property type="entry name" value="Pur_DNA_glyco"/>
    <property type="match status" value="1"/>
</dbReference>
<organism evidence="6 7">
    <name type="scientific">Aerococcus sanguinicola</name>
    <dbReference type="NCBI Taxonomy" id="119206"/>
    <lineage>
        <taxon>Bacteria</taxon>
        <taxon>Bacillati</taxon>
        <taxon>Bacillota</taxon>
        <taxon>Bacilli</taxon>
        <taxon>Lactobacillales</taxon>
        <taxon>Aerococcaceae</taxon>
        <taxon>Aerococcus</taxon>
    </lineage>
</organism>
<evidence type="ECO:0000313" key="6">
    <source>
        <dbReference type="EMBL" id="KAA9302480.1"/>
    </source>
</evidence>
<dbReference type="SUPFAM" id="SSF50486">
    <property type="entry name" value="FMT C-terminal domain-like"/>
    <property type="match status" value="1"/>
</dbReference>
<dbReference type="GO" id="GO:0006284">
    <property type="term" value="P:base-excision repair"/>
    <property type="evidence" value="ECO:0007669"/>
    <property type="project" value="InterPro"/>
</dbReference>
<accession>A0A5N1GV73</accession>
<keyword evidence="2 5" id="KW-0227">DNA damage</keyword>
<sequence>MGEVAFFKDPDLTTIDIAKHLLGCLLVSDLDEGRTAGWIVETEAYLGHNDRAAHVYGGKRTPRTEAFYHEAGIFYIYNIHGQLCLNMITQSASLPQGVLIRALEPAEGQEIMAERRQKSGWELANGPGKLCQALAVNKARDYGTSVLEGPLHLDLGQRRYPGQIVSSPRIGIPNKGEWTDKHLRFYVQGHPAVSKLPKRSANLAQAWKEELPKG</sequence>
<dbReference type="GO" id="GO:0003905">
    <property type="term" value="F:alkylbase DNA N-glycosylase activity"/>
    <property type="evidence" value="ECO:0007669"/>
    <property type="project" value="InterPro"/>
</dbReference>
<dbReference type="Gene3D" id="3.10.300.10">
    <property type="entry name" value="Methylpurine-DNA glycosylase (MPG)"/>
    <property type="match status" value="1"/>
</dbReference>
<evidence type="ECO:0000256" key="4">
    <source>
        <dbReference type="ARBA" id="ARBA00023204"/>
    </source>
</evidence>